<protein>
    <submittedName>
        <fullName evidence="7">O-antigen ligase family protein</fullName>
    </submittedName>
</protein>
<dbReference type="GO" id="GO:0016020">
    <property type="term" value="C:membrane"/>
    <property type="evidence" value="ECO:0007669"/>
    <property type="project" value="UniProtKB-SubCell"/>
</dbReference>
<dbReference type="InterPro" id="IPR051533">
    <property type="entry name" value="WaaL-like"/>
</dbReference>
<dbReference type="Proteomes" id="UP000753961">
    <property type="component" value="Unassembled WGS sequence"/>
</dbReference>
<keyword evidence="3 5" id="KW-1133">Transmembrane helix</keyword>
<gene>
    <name evidence="7" type="ORF">KUV50_17795</name>
</gene>
<evidence type="ECO:0000259" key="6">
    <source>
        <dbReference type="Pfam" id="PF04932"/>
    </source>
</evidence>
<dbReference type="InterPro" id="IPR007016">
    <property type="entry name" value="O-antigen_ligase-rel_domated"/>
</dbReference>
<feature type="transmembrane region" description="Helical" evidence="5">
    <location>
        <begin position="106"/>
        <end position="123"/>
    </location>
</feature>
<dbReference type="AlphaFoldDB" id="A0A953HPW1"/>
<dbReference type="RefSeq" id="WP_222581549.1">
    <property type="nucleotide sequence ID" value="NZ_JAHVHU010000021.1"/>
</dbReference>
<sequence length="372" mass="42209">MKKDSADGRLLIYKVTVDMIAEAPVLGWGWDGFPGMYNNFQAVYFENGRGTEQEKYLADNVTYGFNELLEFTAEMGILGLLLAAGLVLLLILKWRHRTDVQKIRPVNYLGLGVGVAWLVFALFSYPMSIPALAIILPVTLAGINAALNKENGLKESVPGSKSAKAFISMSLNILSGLILLGFSAYGFYWVNHYRPLTKDWMSANANHELQRYEIANSLYTKLYPEFRNEGLFLQYAGKSHSLARKFYTSGQFLERALFFSADPTIFTTLGKDYTLYSKVDAQKKERAEFLLTRAKNISPYRYYPRYLLVKYYERIGAEQETLNEAQALLAITPKVSSPATTEIRQEMQQIIDQEIFNNQEIIFPVSSSDEME</sequence>
<feature type="transmembrane region" description="Helical" evidence="5">
    <location>
        <begin position="169"/>
        <end position="190"/>
    </location>
</feature>
<evidence type="ECO:0000256" key="2">
    <source>
        <dbReference type="ARBA" id="ARBA00022692"/>
    </source>
</evidence>
<evidence type="ECO:0000256" key="4">
    <source>
        <dbReference type="ARBA" id="ARBA00023136"/>
    </source>
</evidence>
<feature type="transmembrane region" description="Helical" evidence="5">
    <location>
        <begin position="129"/>
        <end position="148"/>
    </location>
</feature>
<evidence type="ECO:0000256" key="5">
    <source>
        <dbReference type="SAM" id="Phobius"/>
    </source>
</evidence>
<comment type="subcellular location">
    <subcellularLocation>
        <location evidence="1">Membrane</location>
        <topology evidence="1">Multi-pass membrane protein</topology>
    </subcellularLocation>
</comment>
<comment type="caution">
    <text evidence="7">The sequence shown here is derived from an EMBL/GenBank/DDBJ whole genome shotgun (WGS) entry which is preliminary data.</text>
</comment>
<keyword evidence="7" id="KW-0436">Ligase</keyword>
<keyword evidence="4 5" id="KW-0472">Membrane</keyword>
<evidence type="ECO:0000313" key="8">
    <source>
        <dbReference type="Proteomes" id="UP000753961"/>
    </source>
</evidence>
<name>A0A953HPW1_9BACT</name>
<evidence type="ECO:0000313" key="7">
    <source>
        <dbReference type="EMBL" id="MBY5960009.1"/>
    </source>
</evidence>
<feature type="domain" description="O-antigen ligase-related" evidence="6">
    <location>
        <begin position="2"/>
        <end position="83"/>
    </location>
</feature>
<evidence type="ECO:0000256" key="3">
    <source>
        <dbReference type="ARBA" id="ARBA00022989"/>
    </source>
</evidence>
<dbReference type="EMBL" id="JAHVHU010000021">
    <property type="protein sequence ID" value="MBY5960009.1"/>
    <property type="molecule type" value="Genomic_DNA"/>
</dbReference>
<keyword evidence="2 5" id="KW-0812">Transmembrane</keyword>
<feature type="transmembrane region" description="Helical" evidence="5">
    <location>
        <begin position="75"/>
        <end position="94"/>
    </location>
</feature>
<proteinExistence type="predicted"/>
<dbReference type="PANTHER" id="PTHR37422">
    <property type="entry name" value="TEICHURONIC ACID BIOSYNTHESIS PROTEIN TUAE"/>
    <property type="match status" value="1"/>
</dbReference>
<dbReference type="GO" id="GO:0016874">
    <property type="term" value="F:ligase activity"/>
    <property type="evidence" value="ECO:0007669"/>
    <property type="project" value="UniProtKB-KW"/>
</dbReference>
<accession>A0A953HPW1</accession>
<dbReference type="Pfam" id="PF04932">
    <property type="entry name" value="Wzy_C"/>
    <property type="match status" value="1"/>
</dbReference>
<dbReference type="PANTHER" id="PTHR37422:SF13">
    <property type="entry name" value="LIPOPOLYSACCHARIDE BIOSYNTHESIS PROTEIN PA4999-RELATED"/>
    <property type="match status" value="1"/>
</dbReference>
<organism evidence="7 8">
    <name type="scientific">Membranihabitans marinus</name>
    <dbReference type="NCBI Taxonomy" id="1227546"/>
    <lineage>
        <taxon>Bacteria</taxon>
        <taxon>Pseudomonadati</taxon>
        <taxon>Bacteroidota</taxon>
        <taxon>Saprospiria</taxon>
        <taxon>Saprospirales</taxon>
        <taxon>Saprospiraceae</taxon>
        <taxon>Membranihabitans</taxon>
    </lineage>
</organism>
<reference evidence="7" key="1">
    <citation type="submission" date="2021-06" db="EMBL/GenBank/DDBJ databases">
        <title>44 bacteria genomes isolated from Dapeng, Shenzhen.</title>
        <authorList>
            <person name="Zheng W."/>
            <person name="Yu S."/>
            <person name="Huang Y."/>
        </authorList>
    </citation>
    <scope>NUCLEOTIDE SEQUENCE</scope>
    <source>
        <strain evidence="7">DP5N28-2</strain>
    </source>
</reference>
<evidence type="ECO:0000256" key="1">
    <source>
        <dbReference type="ARBA" id="ARBA00004141"/>
    </source>
</evidence>
<keyword evidence="8" id="KW-1185">Reference proteome</keyword>